<dbReference type="AlphaFoldDB" id="A0A6H1ZSB3"/>
<dbReference type="EMBL" id="MT144197">
    <property type="protein sequence ID" value="QJA50464.1"/>
    <property type="molecule type" value="Genomic_DNA"/>
</dbReference>
<evidence type="ECO:0000313" key="1">
    <source>
        <dbReference type="EMBL" id="QJA50464.1"/>
    </source>
</evidence>
<organism evidence="1">
    <name type="scientific">viral metagenome</name>
    <dbReference type="NCBI Taxonomy" id="1070528"/>
    <lineage>
        <taxon>unclassified sequences</taxon>
        <taxon>metagenomes</taxon>
        <taxon>organismal metagenomes</taxon>
    </lineage>
</organism>
<evidence type="ECO:0000313" key="2">
    <source>
        <dbReference type="EMBL" id="QJI00717.1"/>
    </source>
</evidence>
<name>A0A6H1ZSB3_9ZZZZ</name>
<reference evidence="1" key="1">
    <citation type="submission" date="2020-03" db="EMBL/GenBank/DDBJ databases">
        <title>The deep terrestrial virosphere.</title>
        <authorList>
            <person name="Holmfeldt K."/>
            <person name="Nilsson E."/>
            <person name="Simone D."/>
            <person name="Lopez-Fernandez M."/>
            <person name="Wu X."/>
            <person name="de Brujin I."/>
            <person name="Lundin D."/>
            <person name="Andersson A."/>
            <person name="Bertilsson S."/>
            <person name="Dopson M."/>
        </authorList>
    </citation>
    <scope>NUCLEOTIDE SEQUENCE</scope>
    <source>
        <strain evidence="1">TM448A01781</strain>
        <strain evidence="2">TM448B02092</strain>
    </source>
</reference>
<protein>
    <submittedName>
        <fullName evidence="1">Uncharacterized protein</fullName>
    </submittedName>
</protein>
<accession>A0A6H1ZSB3</accession>
<dbReference type="EMBL" id="MT144871">
    <property type="protein sequence ID" value="QJI00717.1"/>
    <property type="molecule type" value="Genomic_DNA"/>
</dbReference>
<sequence length="64" mass="7734">MKKEFRILLLELDSKTGLYVAMNNKHIMFQSPSNEEVFEWASKRADILILGKYFKVPYIRRRRN</sequence>
<gene>
    <name evidence="1" type="ORF">TM448A01781_0007</name>
    <name evidence="2" type="ORF">TM448B02092_0013</name>
</gene>
<proteinExistence type="predicted"/>